<sequence length="259" mass="27143">MQRAGCVFADDEARLLTDAADSPGALRTLLDRRIGGEPLEHVVGWVAFDGLRIGVRPGVFVPRRRTELLVTIASARLTPDSVFIEMCCGSAAVTRAVTERTGVRSATACDIDPVAVACAADNAPDAHIVCGDLFDPLPGDLTGRVDVIVANAPYVPGNAIAFMPRDARDHEPRHALDGGDDGLAIARRIVADAPRWLTDGGTLAIETSRTQAPHLEAAFARAGLTATTVTDDAVDGCAVVGVRRGVGSPLRAGRPDVRP</sequence>
<dbReference type="InterPro" id="IPR050320">
    <property type="entry name" value="N5-glutamine_MTase"/>
</dbReference>
<dbReference type="EMBL" id="CP108021">
    <property type="protein sequence ID" value="WUM22392.1"/>
    <property type="molecule type" value="Genomic_DNA"/>
</dbReference>
<dbReference type="GO" id="GO:0032259">
    <property type="term" value="P:methylation"/>
    <property type="evidence" value="ECO:0007669"/>
    <property type="project" value="UniProtKB-KW"/>
</dbReference>
<dbReference type="InterPro" id="IPR029063">
    <property type="entry name" value="SAM-dependent_MTases_sf"/>
</dbReference>
<dbReference type="AlphaFoldDB" id="A0AAU4K8S1"/>
<dbReference type="KEGG" id="whr:OG579_12950"/>
<dbReference type="PANTHER" id="PTHR18895">
    <property type="entry name" value="HEMK METHYLTRANSFERASE"/>
    <property type="match status" value="1"/>
</dbReference>
<dbReference type="GO" id="GO:0008276">
    <property type="term" value="F:protein methyltransferase activity"/>
    <property type="evidence" value="ECO:0007669"/>
    <property type="project" value="InterPro"/>
</dbReference>
<dbReference type="Proteomes" id="UP001432128">
    <property type="component" value="Chromosome"/>
</dbReference>
<keyword evidence="1" id="KW-0489">Methyltransferase</keyword>
<evidence type="ECO:0008006" key="6">
    <source>
        <dbReference type="Google" id="ProtNLM"/>
    </source>
</evidence>
<evidence type="ECO:0000313" key="4">
    <source>
        <dbReference type="EMBL" id="WUM22392.1"/>
    </source>
</evidence>
<evidence type="ECO:0000313" key="5">
    <source>
        <dbReference type="Proteomes" id="UP001432128"/>
    </source>
</evidence>
<organism evidence="4 5">
    <name type="scientific">Williamsia herbipolensis</name>
    <dbReference type="NCBI Taxonomy" id="1603258"/>
    <lineage>
        <taxon>Bacteria</taxon>
        <taxon>Bacillati</taxon>
        <taxon>Actinomycetota</taxon>
        <taxon>Actinomycetes</taxon>
        <taxon>Mycobacteriales</taxon>
        <taxon>Nocardiaceae</taxon>
        <taxon>Williamsia</taxon>
    </lineage>
</organism>
<evidence type="ECO:0000256" key="2">
    <source>
        <dbReference type="ARBA" id="ARBA00022679"/>
    </source>
</evidence>
<dbReference type="CDD" id="cd02440">
    <property type="entry name" value="AdoMet_MTases"/>
    <property type="match status" value="1"/>
</dbReference>
<proteinExistence type="predicted"/>
<evidence type="ECO:0000256" key="3">
    <source>
        <dbReference type="ARBA" id="ARBA00022691"/>
    </source>
</evidence>
<protein>
    <recommendedName>
        <fullName evidence="6">Release factor glutamine methyltransferase</fullName>
    </recommendedName>
</protein>
<keyword evidence="5" id="KW-1185">Reference proteome</keyword>
<keyword evidence="2" id="KW-0808">Transferase</keyword>
<gene>
    <name evidence="4" type="ORF">OG579_12950</name>
</gene>
<accession>A0AAU4K8S1</accession>
<dbReference type="Gene3D" id="3.40.50.150">
    <property type="entry name" value="Vaccinia Virus protein VP39"/>
    <property type="match status" value="1"/>
</dbReference>
<evidence type="ECO:0000256" key="1">
    <source>
        <dbReference type="ARBA" id="ARBA00022603"/>
    </source>
</evidence>
<keyword evidence="3" id="KW-0949">S-adenosyl-L-methionine</keyword>
<dbReference type="PANTHER" id="PTHR18895:SF74">
    <property type="entry name" value="MTRF1L RELEASE FACTOR GLUTAMINE METHYLTRANSFERASE"/>
    <property type="match status" value="1"/>
</dbReference>
<name>A0AAU4K8S1_9NOCA</name>
<dbReference type="Pfam" id="PF06325">
    <property type="entry name" value="PrmA"/>
    <property type="match status" value="1"/>
</dbReference>
<reference evidence="4 5" key="1">
    <citation type="submission" date="2022-10" db="EMBL/GenBank/DDBJ databases">
        <title>The complete genomes of actinobacterial strains from the NBC collection.</title>
        <authorList>
            <person name="Joergensen T.S."/>
            <person name="Alvarez Arevalo M."/>
            <person name="Sterndorff E.B."/>
            <person name="Faurdal D."/>
            <person name="Vuksanovic O."/>
            <person name="Mourched A.-S."/>
            <person name="Charusanti P."/>
            <person name="Shaw S."/>
            <person name="Blin K."/>
            <person name="Weber T."/>
        </authorList>
    </citation>
    <scope>NUCLEOTIDE SEQUENCE [LARGE SCALE GENOMIC DNA]</scope>
    <source>
        <strain evidence="4 5">NBC_00319</strain>
    </source>
</reference>
<dbReference type="InterPro" id="IPR022446">
    <property type="entry name" value="MeTrfrase_put"/>
</dbReference>
<dbReference type="NCBIfam" id="TIGR00536">
    <property type="entry name" value="hemK_fam"/>
    <property type="match status" value="1"/>
</dbReference>
<dbReference type="InterPro" id="IPR004556">
    <property type="entry name" value="HemK-like"/>
</dbReference>
<dbReference type="NCBIfam" id="TIGR03704">
    <property type="entry name" value="PrmC_rel_meth"/>
    <property type="match status" value="1"/>
</dbReference>
<dbReference type="SUPFAM" id="SSF53335">
    <property type="entry name" value="S-adenosyl-L-methionine-dependent methyltransferases"/>
    <property type="match status" value="1"/>
</dbReference>